<accession>A0ABR0ENW9</accession>
<organism evidence="3 4">
    <name type="scientific">Zasmidium cellare</name>
    <name type="common">Wine cellar mold</name>
    <name type="synonym">Racodium cellare</name>
    <dbReference type="NCBI Taxonomy" id="395010"/>
    <lineage>
        <taxon>Eukaryota</taxon>
        <taxon>Fungi</taxon>
        <taxon>Dikarya</taxon>
        <taxon>Ascomycota</taxon>
        <taxon>Pezizomycotina</taxon>
        <taxon>Dothideomycetes</taxon>
        <taxon>Dothideomycetidae</taxon>
        <taxon>Mycosphaerellales</taxon>
        <taxon>Mycosphaerellaceae</taxon>
        <taxon>Zasmidium</taxon>
    </lineage>
</organism>
<comment type="caution">
    <text evidence="3">The sequence shown here is derived from an EMBL/GenBank/DDBJ whole genome shotgun (WGS) entry which is preliminary data.</text>
</comment>
<reference evidence="3 4" key="1">
    <citation type="journal article" date="2023" name="G3 (Bethesda)">
        <title>A chromosome-level genome assembly of Zasmidium syzygii isolated from banana leaves.</title>
        <authorList>
            <person name="van Westerhoven A.C."/>
            <person name="Mehrabi R."/>
            <person name="Talebi R."/>
            <person name="Steentjes M.B.F."/>
            <person name="Corcolon B."/>
            <person name="Chong P.A."/>
            <person name="Kema G.H.J."/>
            <person name="Seidl M.F."/>
        </authorList>
    </citation>
    <scope>NUCLEOTIDE SEQUENCE [LARGE SCALE GENOMIC DNA]</scope>
    <source>
        <strain evidence="3 4">P124</strain>
    </source>
</reference>
<sequence>MRHDHTPGVSAYVNVGGVRLEEYEEDEDVDQHGTTNTTRYVEATPGATFSASVAFDNKSFPYVKDDIQCSMELDGKHIISYIRLVKHNHAVVPFDGRTEVTPSGTYLRRFKFQDLATNDGAVREGIKETLKNLGTISLKLTRVQATTVSATKHSTDYKEIGGESVPEKGLKGRAISTQAALGAREKVRDSTFQDVSFKYGTRPFAEFTFKYRSHKDLQIEGIIPRSPSPVPLEQRDPATLDANELRQLLERRNEELKTLSKIKKEKRERSTTMVGEDDDDDQVIETERRSKRHRTSQDSGIDVVDLTED</sequence>
<feature type="compositionally biased region" description="Acidic residues" evidence="1">
    <location>
        <begin position="275"/>
        <end position="284"/>
    </location>
</feature>
<evidence type="ECO:0000313" key="3">
    <source>
        <dbReference type="EMBL" id="KAK4503069.1"/>
    </source>
</evidence>
<dbReference type="Proteomes" id="UP001305779">
    <property type="component" value="Unassembled WGS sequence"/>
</dbReference>
<dbReference type="PANTHER" id="PTHR36223:SF1">
    <property type="entry name" value="TRANSCRIPTION ELONGATION FACTOR EAF N-TERMINAL DOMAIN-CONTAINING PROTEIN"/>
    <property type="match status" value="1"/>
</dbReference>
<dbReference type="PANTHER" id="PTHR36223">
    <property type="entry name" value="BETA-LACTAMASE-TYPE TRANSPEPTIDASE FOLD DOMAIN CONTAINING PROTEIN"/>
    <property type="match status" value="1"/>
</dbReference>
<evidence type="ECO:0000256" key="1">
    <source>
        <dbReference type="SAM" id="MobiDB-lite"/>
    </source>
</evidence>
<evidence type="ECO:0000313" key="4">
    <source>
        <dbReference type="Proteomes" id="UP001305779"/>
    </source>
</evidence>
<dbReference type="Pfam" id="PF25534">
    <property type="entry name" value="DUF7918"/>
    <property type="match status" value="1"/>
</dbReference>
<name>A0ABR0ENW9_ZASCE</name>
<dbReference type="EMBL" id="JAXOVC010000004">
    <property type="protein sequence ID" value="KAK4503069.1"/>
    <property type="molecule type" value="Genomic_DNA"/>
</dbReference>
<evidence type="ECO:0000259" key="2">
    <source>
        <dbReference type="Pfam" id="PF25534"/>
    </source>
</evidence>
<dbReference type="InterPro" id="IPR057678">
    <property type="entry name" value="DUF7918"/>
</dbReference>
<keyword evidence="4" id="KW-1185">Reference proteome</keyword>
<feature type="domain" description="DUF7918" evidence="2">
    <location>
        <begin position="8"/>
        <end position="226"/>
    </location>
</feature>
<proteinExistence type="predicted"/>
<gene>
    <name evidence="3" type="ORF">PRZ48_006496</name>
</gene>
<feature type="region of interest" description="Disordered" evidence="1">
    <location>
        <begin position="264"/>
        <end position="309"/>
    </location>
</feature>
<protein>
    <recommendedName>
        <fullName evidence="2">DUF7918 domain-containing protein</fullName>
    </recommendedName>
</protein>